<dbReference type="Pfam" id="PF00270">
    <property type="entry name" value="DEAD"/>
    <property type="match status" value="1"/>
</dbReference>
<evidence type="ECO:0000256" key="1">
    <source>
        <dbReference type="ARBA" id="ARBA00022741"/>
    </source>
</evidence>
<dbReference type="Proteomes" id="UP001220377">
    <property type="component" value="Chromosome"/>
</dbReference>
<dbReference type="InterPro" id="IPR001650">
    <property type="entry name" value="Helicase_C-like"/>
</dbReference>
<dbReference type="PANTHER" id="PTHR47959:SF1">
    <property type="entry name" value="ATP-DEPENDENT RNA HELICASE DBPA"/>
    <property type="match status" value="1"/>
</dbReference>
<organism evidence="10 11">
    <name type="scientific">Lacticaseibacillus pabuli</name>
    <dbReference type="NCBI Taxonomy" id="3025672"/>
    <lineage>
        <taxon>Bacteria</taxon>
        <taxon>Bacillati</taxon>
        <taxon>Bacillota</taxon>
        <taxon>Bacilli</taxon>
        <taxon>Lactobacillales</taxon>
        <taxon>Lactobacillaceae</taxon>
        <taxon>Lacticaseibacillus</taxon>
    </lineage>
</organism>
<gene>
    <name evidence="10" type="ORF">PQ472_04355</name>
</gene>
<dbReference type="GO" id="GO:0004386">
    <property type="term" value="F:helicase activity"/>
    <property type="evidence" value="ECO:0007669"/>
    <property type="project" value="UniProtKB-KW"/>
</dbReference>
<dbReference type="PROSITE" id="PS51192">
    <property type="entry name" value="HELICASE_ATP_BIND_1"/>
    <property type="match status" value="1"/>
</dbReference>
<dbReference type="PROSITE" id="PS00039">
    <property type="entry name" value="DEAD_ATP_HELICASE"/>
    <property type="match status" value="1"/>
</dbReference>
<keyword evidence="2 6" id="KW-0378">Hydrolase</keyword>
<dbReference type="EMBL" id="CP117884">
    <property type="protein sequence ID" value="WDF83475.1"/>
    <property type="molecule type" value="Genomic_DNA"/>
</dbReference>
<dbReference type="InterPro" id="IPR011545">
    <property type="entry name" value="DEAD/DEAH_box_helicase_dom"/>
</dbReference>
<keyword evidence="4 6" id="KW-0067">ATP-binding</keyword>
<evidence type="ECO:0000259" key="8">
    <source>
        <dbReference type="PROSITE" id="PS51192"/>
    </source>
</evidence>
<feature type="compositionally biased region" description="Basic and acidic residues" evidence="7">
    <location>
        <begin position="363"/>
        <end position="378"/>
    </location>
</feature>
<dbReference type="InterPro" id="IPR000629">
    <property type="entry name" value="RNA-helicase_DEAD-box_CS"/>
</dbReference>
<dbReference type="RefSeq" id="WP_274261664.1">
    <property type="nucleotide sequence ID" value="NZ_CP117884.1"/>
</dbReference>
<proteinExistence type="inferred from homology"/>
<keyword evidence="3 6" id="KW-0347">Helicase</keyword>
<name>A0ABY7WTJ5_9LACO</name>
<keyword evidence="11" id="KW-1185">Reference proteome</keyword>
<feature type="domain" description="Helicase ATP-binding" evidence="8">
    <location>
        <begin position="27"/>
        <end position="196"/>
    </location>
</feature>
<protein>
    <submittedName>
        <fullName evidence="10">DEAD/DEAH box helicase</fullName>
    </submittedName>
</protein>
<dbReference type="Gene3D" id="3.40.50.300">
    <property type="entry name" value="P-loop containing nucleotide triphosphate hydrolases"/>
    <property type="match status" value="2"/>
</dbReference>
<dbReference type="CDD" id="cd00268">
    <property type="entry name" value="DEADc"/>
    <property type="match status" value="1"/>
</dbReference>
<dbReference type="InterPro" id="IPR044742">
    <property type="entry name" value="DEAD/DEAH_RhlB"/>
</dbReference>
<sequence>MTIAEPFKELWAEAGFTEETAIQKAVSQPLRTDENIVGLAPTGSGKTLAFGLPILEKLVPDDGLQALIMAPSQELAIQTRDVLQPYAKAAGLTMIGLTGGANVARQKEQLKKHPEIIVATAGRLLELVNGHRVSLSRLVTMVIDEADELLREPGLSQVREIAEAAPADVQLAFFSATSSPILRELPKWFGQEVETIDVRAIDKTRGPVNHYFMQGGREREVEWLGKLARMDNFSALVFFNKNSSLGRVAGILRHQKVRFATLESKDRSVSRKQSLALLRKGKIDLLLVTDLAGRGLDIPKLPAVINFEVPRNSTVYIHRAGRTGRMGNAGTVITMGDDHDLRDLRRIASDYDVQRVYLVDGKLTTDKPEHEDEPERPAKRVAKPVAATRPQPKQETRETDKPARKPHHKNRARNRKSKGKPQHK</sequence>
<accession>A0ABY7WTJ5</accession>
<dbReference type="CDD" id="cd18787">
    <property type="entry name" value="SF2_C_DEAD"/>
    <property type="match status" value="1"/>
</dbReference>
<evidence type="ECO:0000259" key="9">
    <source>
        <dbReference type="PROSITE" id="PS51194"/>
    </source>
</evidence>
<evidence type="ECO:0000256" key="6">
    <source>
        <dbReference type="RuleBase" id="RU000492"/>
    </source>
</evidence>
<feature type="domain" description="Helicase C-terminal" evidence="9">
    <location>
        <begin position="220"/>
        <end position="375"/>
    </location>
</feature>
<dbReference type="PROSITE" id="PS51194">
    <property type="entry name" value="HELICASE_CTER"/>
    <property type="match status" value="1"/>
</dbReference>
<evidence type="ECO:0000256" key="5">
    <source>
        <dbReference type="ARBA" id="ARBA00038437"/>
    </source>
</evidence>
<dbReference type="InterPro" id="IPR027417">
    <property type="entry name" value="P-loop_NTPase"/>
</dbReference>
<evidence type="ECO:0000256" key="7">
    <source>
        <dbReference type="SAM" id="MobiDB-lite"/>
    </source>
</evidence>
<dbReference type="InterPro" id="IPR050079">
    <property type="entry name" value="DEAD_box_RNA_helicase"/>
</dbReference>
<evidence type="ECO:0000313" key="11">
    <source>
        <dbReference type="Proteomes" id="UP001220377"/>
    </source>
</evidence>
<dbReference type="SMART" id="SM00487">
    <property type="entry name" value="DEXDc"/>
    <property type="match status" value="1"/>
</dbReference>
<keyword evidence="1 6" id="KW-0547">Nucleotide-binding</keyword>
<dbReference type="Pfam" id="PF00271">
    <property type="entry name" value="Helicase_C"/>
    <property type="match status" value="1"/>
</dbReference>
<feature type="compositionally biased region" description="Basic and acidic residues" evidence="7">
    <location>
        <begin position="392"/>
        <end position="403"/>
    </location>
</feature>
<dbReference type="PANTHER" id="PTHR47959">
    <property type="entry name" value="ATP-DEPENDENT RNA HELICASE RHLE-RELATED"/>
    <property type="match status" value="1"/>
</dbReference>
<evidence type="ECO:0000256" key="4">
    <source>
        <dbReference type="ARBA" id="ARBA00022840"/>
    </source>
</evidence>
<feature type="region of interest" description="Disordered" evidence="7">
    <location>
        <begin position="362"/>
        <end position="424"/>
    </location>
</feature>
<dbReference type="SMART" id="SM00490">
    <property type="entry name" value="HELICc"/>
    <property type="match status" value="1"/>
</dbReference>
<dbReference type="InterPro" id="IPR014001">
    <property type="entry name" value="Helicase_ATP-bd"/>
</dbReference>
<reference evidence="10 11" key="1">
    <citation type="submission" date="2023-02" db="EMBL/GenBank/DDBJ databases">
        <title>Genome sequence of Lacticaseibacillus sp. KACC 23028.</title>
        <authorList>
            <person name="Kim S."/>
            <person name="Heo J."/>
            <person name="Kwon S.-W."/>
        </authorList>
    </citation>
    <scope>NUCLEOTIDE SEQUENCE [LARGE SCALE GENOMIC DNA]</scope>
    <source>
        <strain evidence="10 11">KACC 23028</strain>
    </source>
</reference>
<dbReference type="SUPFAM" id="SSF52540">
    <property type="entry name" value="P-loop containing nucleoside triphosphate hydrolases"/>
    <property type="match status" value="1"/>
</dbReference>
<evidence type="ECO:0000256" key="2">
    <source>
        <dbReference type="ARBA" id="ARBA00022801"/>
    </source>
</evidence>
<feature type="compositionally biased region" description="Basic residues" evidence="7">
    <location>
        <begin position="404"/>
        <end position="424"/>
    </location>
</feature>
<evidence type="ECO:0000313" key="10">
    <source>
        <dbReference type="EMBL" id="WDF83475.1"/>
    </source>
</evidence>
<comment type="similarity">
    <text evidence="5 6">Belongs to the DEAD box helicase family.</text>
</comment>
<evidence type="ECO:0000256" key="3">
    <source>
        <dbReference type="ARBA" id="ARBA00022806"/>
    </source>
</evidence>